<keyword evidence="1" id="KW-0732">Signal</keyword>
<organism evidence="2 3">
    <name type="scientific">Sporosarcina psychrophila</name>
    <name type="common">Bacillus psychrophilus</name>
    <dbReference type="NCBI Taxonomy" id="1476"/>
    <lineage>
        <taxon>Bacteria</taxon>
        <taxon>Bacillati</taxon>
        <taxon>Bacillota</taxon>
        <taxon>Bacilli</taxon>
        <taxon>Bacillales</taxon>
        <taxon>Caryophanaceae</taxon>
        <taxon>Sporosarcina</taxon>
    </lineage>
</organism>
<gene>
    <name evidence="2" type="ORF">K8V56_06285</name>
</gene>
<protein>
    <submittedName>
        <fullName evidence="2">YpjP family protein</fullName>
    </submittedName>
</protein>
<sequence>MKKWLQKTLIVAVALLTFGAISPNHEIWTNLQDKDVSKHSVGPSRSEDYSIGLADSVTNDSLEDNSESIEELFITSAKKLSYMKFGTKVGPVIADEFDNVIFPKIEEAIQMTLSSSGDLHKRRLAISEKPAGDYSEKIFNVYDIEDRKDLIRFHVRTEKRPQDGYFYNFHYHIADDNFIAHHSIGDIFWAKNTPPKWLS</sequence>
<dbReference type="Proteomes" id="UP000698173">
    <property type="component" value="Unassembled WGS sequence"/>
</dbReference>
<evidence type="ECO:0000256" key="1">
    <source>
        <dbReference type="SAM" id="SignalP"/>
    </source>
</evidence>
<reference evidence="2" key="1">
    <citation type="journal article" date="2021" name="PeerJ">
        <title>Extensive microbial diversity within the chicken gut microbiome revealed by metagenomics and culture.</title>
        <authorList>
            <person name="Gilroy R."/>
            <person name="Ravi A."/>
            <person name="Getino M."/>
            <person name="Pursley I."/>
            <person name="Horton D.L."/>
            <person name="Alikhan N.F."/>
            <person name="Baker D."/>
            <person name="Gharbi K."/>
            <person name="Hall N."/>
            <person name="Watson M."/>
            <person name="Adriaenssens E.M."/>
            <person name="Foster-Nyarko E."/>
            <person name="Jarju S."/>
            <person name="Secka A."/>
            <person name="Antonio M."/>
            <person name="Oren A."/>
            <person name="Chaudhuri R.R."/>
            <person name="La Ragione R."/>
            <person name="Hildebrand F."/>
            <person name="Pallen M.J."/>
        </authorList>
    </citation>
    <scope>NUCLEOTIDE SEQUENCE</scope>
    <source>
        <strain evidence="2">CHK171-7178</strain>
    </source>
</reference>
<feature type="chain" id="PRO_5038628599" evidence="1">
    <location>
        <begin position="23"/>
        <end position="199"/>
    </location>
</feature>
<name>A0A921FX54_SPOPS</name>
<reference evidence="2" key="2">
    <citation type="submission" date="2021-09" db="EMBL/GenBank/DDBJ databases">
        <authorList>
            <person name="Gilroy R."/>
        </authorList>
    </citation>
    <scope>NUCLEOTIDE SEQUENCE</scope>
    <source>
        <strain evidence="2">CHK171-7178</strain>
    </source>
</reference>
<dbReference type="Pfam" id="PF14005">
    <property type="entry name" value="YpjP"/>
    <property type="match status" value="1"/>
</dbReference>
<comment type="caution">
    <text evidence="2">The sequence shown here is derived from an EMBL/GenBank/DDBJ whole genome shotgun (WGS) entry which is preliminary data.</text>
</comment>
<evidence type="ECO:0000313" key="2">
    <source>
        <dbReference type="EMBL" id="HJF31373.1"/>
    </source>
</evidence>
<proteinExistence type="predicted"/>
<feature type="signal peptide" evidence="1">
    <location>
        <begin position="1"/>
        <end position="22"/>
    </location>
</feature>
<dbReference type="EMBL" id="DYWT01000103">
    <property type="protein sequence ID" value="HJF31373.1"/>
    <property type="molecule type" value="Genomic_DNA"/>
</dbReference>
<evidence type="ECO:0000313" key="3">
    <source>
        <dbReference type="Proteomes" id="UP000698173"/>
    </source>
</evidence>
<accession>A0A921FX54</accession>
<dbReference type="InterPro" id="IPR025616">
    <property type="entry name" value="YpjP"/>
</dbReference>
<dbReference type="AlphaFoldDB" id="A0A921FX54"/>